<dbReference type="GO" id="GO:0016491">
    <property type="term" value="F:oxidoreductase activity"/>
    <property type="evidence" value="ECO:0007669"/>
    <property type="project" value="UniProtKB-KW"/>
</dbReference>
<dbReference type="InterPro" id="IPR044861">
    <property type="entry name" value="IPNS-like_FE2OG_OXY"/>
</dbReference>
<comment type="pathway">
    <text evidence="1">Antibiotic biosynthesis.</text>
</comment>
<protein>
    <submittedName>
        <fullName evidence="5">Isopenicillin N synthase family oxygenase</fullName>
    </submittedName>
</protein>
<keyword evidence="2" id="KW-0045">Antibiotic biosynthesis</keyword>
<name>A0A4R4TML4_9ACTN</name>
<reference evidence="5 6" key="1">
    <citation type="submission" date="2019-03" db="EMBL/GenBank/DDBJ databases">
        <title>Draft genome sequences of novel Actinobacteria.</title>
        <authorList>
            <person name="Sahin N."/>
            <person name="Ay H."/>
            <person name="Saygin H."/>
        </authorList>
    </citation>
    <scope>NUCLEOTIDE SEQUENCE [LARGE SCALE GENOMIC DNA]</scope>
    <source>
        <strain evidence="5 6">DSM 41900</strain>
    </source>
</reference>
<keyword evidence="3" id="KW-0408">Iron</keyword>
<dbReference type="SUPFAM" id="SSF51197">
    <property type="entry name" value="Clavaminate synthase-like"/>
    <property type="match status" value="1"/>
</dbReference>
<feature type="domain" description="Fe2OG dioxygenase" evidence="4">
    <location>
        <begin position="181"/>
        <end position="289"/>
    </location>
</feature>
<dbReference type="GO" id="GO:0046872">
    <property type="term" value="F:metal ion binding"/>
    <property type="evidence" value="ECO:0007669"/>
    <property type="project" value="UniProtKB-KW"/>
</dbReference>
<evidence type="ECO:0000256" key="3">
    <source>
        <dbReference type="RuleBase" id="RU003682"/>
    </source>
</evidence>
<dbReference type="Proteomes" id="UP000295345">
    <property type="component" value="Unassembled WGS sequence"/>
</dbReference>
<evidence type="ECO:0000313" key="6">
    <source>
        <dbReference type="Proteomes" id="UP000295345"/>
    </source>
</evidence>
<evidence type="ECO:0000256" key="2">
    <source>
        <dbReference type="ARBA" id="ARBA00023194"/>
    </source>
</evidence>
<evidence type="ECO:0000313" key="5">
    <source>
        <dbReference type="EMBL" id="TDC79207.1"/>
    </source>
</evidence>
<dbReference type="PRINTS" id="PR00682">
    <property type="entry name" value="IPNSYNTHASE"/>
</dbReference>
<dbReference type="Gene3D" id="2.60.120.330">
    <property type="entry name" value="B-lactam Antibiotic, Isopenicillin N Synthase, Chain"/>
    <property type="match status" value="1"/>
</dbReference>
<gene>
    <name evidence="5" type="ORF">E1283_03235</name>
</gene>
<dbReference type="EMBL" id="SMKI01000020">
    <property type="protein sequence ID" value="TDC79207.1"/>
    <property type="molecule type" value="Genomic_DNA"/>
</dbReference>
<comment type="similarity">
    <text evidence="3">Belongs to the iron/ascorbate-dependent oxidoreductase family.</text>
</comment>
<comment type="caution">
    <text evidence="5">The sequence shown here is derived from an EMBL/GenBank/DDBJ whole genome shotgun (WGS) entry which is preliminary data.</text>
</comment>
<keyword evidence="6" id="KW-1185">Reference proteome</keyword>
<keyword evidence="3" id="KW-0479">Metal-binding</keyword>
<evidence type="ECO:0000259" key="4">
    <source>
        <dbReference type="PROSITE" id="PS51471"/>
    </source>
</evidence>
<organism evidence="5 6">
    <name type="scientific">Streptomyces hainanensis</name>
    <dbReference type="NCBI Taxonomy" id="402648"/>
    <lineage>
        <taxon>Bacteria</taxon>
        <taxon>Bacillati</taxon>
        <taxon>Actinomycetota</taxon>
        <taxon>Actinomycetes</taxon>
        <taxon>Kitasatosporales</taxon>
        <taxon>Streptomycetaceae</taxon>
        <taxon>Streptomyces</taxon>
    </lineage>
</organism>
<keyword evidence="3" id="KW-0560">Oxidoreductase</keyword>
<dbReference type="InterPro" id="IPR005123">
    <property type="entry name" value="Oxoglu/Fe-dep_dioxygenase_dom"/>
</dbReference>
<dbReference type="GO" id="GO:0017000">
    <property type="term" value="P:antibiotic biosynthetic process"/>
    <property type="evidence" value="ECO:0007669"/>
    <property type="project" value="UniProtKB-KW"/>
</dbReference>
<dbReference type="PROSITE" id="PS51471">
    <property type="entry name" value="FE2OG_OXY"/>
    <property type="match status" value="1"/>
</dbReference>
<sequence>MSVVHEQQSDGEVGPDAASGARVPVINLGLDGSGGDADVVRAVGAACENSGFLVVTGHGIPGDVIRAMRAQTARLFEETDEFKARLGADPADPLFRGFVAGRVEMMQAFTVNALEPVDAEQLPPDVDETLTLPNKWPPIPGFQEAYTAYLAAVDGLARWIMRVFASCLRLPQGWFDDSFTPHMSSLTANYYPAQPTGPAPGRLRKMAHRDWGALTILHRDENSGGLQVHDRDGQWVEVPDVPDSFVVNIGDLMAIWTNGDWSSTVHRVVNPSAEEAHRERYSVAYFFQPSPAAMIAPVPGYVGPSATPRHEPVRADAYFAAQRRRAFILQRVMEGRVPEAG</sequence>
<dbReference type="Pfam" id="PF14226">
    <property type="entry name" value="DIOX_N"/>
    <property type="match status" value="1"/>
</dbReference>
<dbReference type="RefSeq" id="WP_132816312.1">
    <property type="nucleotide sequence ID" value="NZ_SMKI01000020.1"/>
</dbReference>
<dbReference type="Pfam" id="PF03171">
    <property type="entry name" value="2OG-FeII_Oxy"/>
    <property type="match status" value="1"/>
</dbReference>
<dbReference type="OrthoDB" id="21825at2"/>
<accession>A0A4R4TML4</accession>
<proteinExistence type="inferred from homology"/>
<dbReference type="InterPro" id="IPR027443">
    <property type="entry name" value="IPNS-like_sf"/>
</dbReference>
<dbReference type="AlphaFoldDB" id="A0A4R4TML4"/>
<dbReference type="InterPro" id="IPR026992">
    <property type="entry name" value="DIOX_N"/>
</dbReference>
<evidence type="ECO:0000256" key="1">
    <source>
        <dbReference type="ARBA" id="ARBA00004792"/>
    </source>
</evidence>
<dbReference type="PANTHER" id="PTHR47990">
    <property type="entry name" value="2-OXOGLUTARATE (2OG) AND FE(II)-DEPENDENT OXYGENASE SUPERFAMILY PROTEIN-RELATED"/>
    <property type="match status" value="1"/>
</dbReference>
<dbReference type="InterPro" id="IPR050231">
    <property type="entry name" value="Iron_ascorbate_oxido_reductase"/>
</dbReference>